<sequence>MYVRRLAWHGVYVVVCVRCWPSSTSDDLSIRRRRVVYFRVACGGDHRGARNTSICLRVAVQPIPLIQLQKK</sequence>
<evidence type="ECO:0000313" key="2">
    <source>
        <dbReference type="Proteomes" id="UP000054279"/>
    </source>
</evidence>
<evidence type="ECO:0000313" key="1">
    <source>
        <dbReference type="EMBL" id="KIJ37420.1"/>
    </source>
</evidence>
<dbReference type="EMBL" id="KN837169">
    <property type="protein sequence ID" value="KIJ37420.1"/>
    <property type="molecule type" value="Genomic_DNA"/>
</dbReference>
<dbReference type="HOGENOM" id="CLU_2741693_0_0_1"/>
<organism evidence="1 2">
    <name type="scientific">Sphaerobolus stellatus (strain SS14)</name>
    <dbReference type="NCBI Taxonomy" id="990650"/>
    <lineage>
        <taxon>Eukaryota</taxon>
        <taxon>Fungi</taxon>
        <taxon>Dikarya</taxon>
        <taxon>Basidiomycota</taxon>
        <taxon>Agaricomycotina</taxon>
        <taxon>Agaricomycetes</taxon>
        <taxon>Phallomycetidae</taxon>
        <taxon>Geastrales</taxon>
        <taxon>Sphaerobolaceae</taxon>
        <taxon>Sphaerobolus</taxon>
    </lineage>
</organism>
<keyword evidence="2" id="KW-1185">Reference proteome</keyword>
<reference evidence="1 2" key="1">
    <citation type="submission" date="2014-06" db="EMBL/GenBank/DDBJ databases">
        <title>Evolutionary Origins and Diversification of the Mycorrhizal Mutualists.</title>
        <authorList>
            <consortium name="DOE Joint Genome Institute"/>
            <consortium name="Mycorrhizal Genomics Consortium"/>
            <person name="Kohler A."/>
            <person name="Kuo A."/>
            <person name="Nagy L.G."/>
            <person name="Floudas D."/>
            <person name="Copeland A."/>
            <person name="Barry K.W."/>
            <person name="Cichocki N."/>
            <person name="Veneault-Fourrey C."/>
            <person name="LaButti K."/>
            <person name="Lindquist E.A."/>
            <person name="Lipzen A."/>
            <person name="Lundell T."/>
            <person name="Morin E."/>
            <person name="Murat C."/>
            <person name="Riley R."/>
            <person name="Ohm R."/>
            <person name="Sun H."/>
            <person name="Tunlid A."/>
            <person name="Henrissat B."/>
            <person name="Grigoriev I.V."/>
            <person name="Hibbett D.S."/>
            <person name="Martin F."/>
        </authorList>
    </citation>
    <scope>NUCLEOTIDE SEQUENCE [LARGE SCALE GENOMIC DNA]</scope>
    <source>
        <strain evidence="1 2">SS14</strain>
    </source>
</reference>
<protein>
    <submittedName>
        <fullName evidence="1">Uncharacterized protein</fullName>
    </submittedName>
</protein>
<accession>A0A0C9VIR1</accession>
<gene>
    <name evidence="1" type="ORF">M422DRAFT_33754</name>
</gene>
<dbReference type="AlphaFoldDB" id="A0A0C9VIR1"/>
<dbReference type="Proteomes" id="UP000054279">
    <property type="component" value="Unassembled WGS sequence"/>
</dbReference>
<proteinExistence type="predicted"/>
<name>A0A0C9VIR1_SPHS4</name>